<evidence type="ECO:0000256" key="2">
    <source>
        <dbReference type="ARBA" id="ARBA00023284"/>
    </source>
</evidence>
<dbReference type="PANTHER" id="PTHR13544">
    <property type="entry name" value="SELENOPROTEIN T"/>
    <property type="match status" value="1"/>
</dbReference>
<name>A0A1I7XVQ8_HETBA</name>
<dbReference type="SUPFAM" id="SSF52833">
    <property type="entry name" value="Thioredoxin-like"/>
    <property type="match status" value="1"/>
</dbReference>
<keyword evidence="2" id="KW-0676">Redox-active center</keyword>
<dbReference type="GO" id="GO:0004791">
    <property type="term" value="F:thioredoxin-disulfide reductase (NADPH) activity"/>
    <property type="evidence" value="ECO:0007669"/>
    <property type="project" value="TreeGrafter"/>
</dbReference>
<feature type="transmembrane region" description="Helical" evidence="3">
    <location>
        <begin position="21"/>
        <end position="41"/>
    </location>
</feature>
<dbReference type="InterPro" id="IPR036249">
    <property type="entry name" value="Thioredoxin-like_sf"/>
</dbReference>
<evidence type="ECO:0000313" key="4">
    <source>
        <dbReference type="Proteomes" id="UP000095283"/>
    </source>
</evidence>
<evidence type="ECO:0000313" key="5">
    <source>
        <dbReference type="WBParaSite" id="Hba_21462"/>
    </source>
</evidence>
<feature type="transmembrane region" description="Helical" evidence="3">
    <location>
        <begin position="160"/>
        <end position="183"/>
    </location>
</feature>
<protein>
    <submittedName>
        <fullName evidence="5">SelT-like protein</fullName>
    </submittedName>
</protein>
<dbReference type="Pfam" id="PF10262">
    <property type="entry name" value="Rdx"/>
    <property type="match status" value="1"/>
</dbReference>
<dbReference type="WBParaSite" id="Hba_21462">
    <property type="protein sequence ID" value="Hba_21462"/>
    <property type="gene ID" value="Hba_21462"/>
</dbReference>
<dbReference type="GO" id="GO:0005789">
    <property type="term" value="C:endoplasmic reticulum membrane"/>
    <property type="evidence" value="ECO:0007669"/>
    <property type="project" value="TreeGrafter"/>
</dbReference>
<accession>A0A1I7XVQ8</accession>
<evidence type="ECO:0000256" key="1">
    <source>
        <dbReference type="ARBA" id="ARBA00022729"/>
    </source>
</evidence>
<keyword evidence="4" id="KW-1185">Reference proteome</keyword>
<dbReference type="NCBIfam" id="TIGR02174">
    <property type="entry name" value="CXXU_selWTH"/>
    <property type="match status" value="1"/>
</dbReference>
<dbReference type="PANTHER" id="PTHR13544:SF0">
    <property type="entry name" value="THIOREDOXIN REDUCTASE-LIKE SELENOPROTEIN T"/>
    <property type="match status" value="1"/>
</dbReference>
<dbReference type="Gene3D" id="3.40.30.10">
    <property type="entry name" value="Glutaredoxin"/>
    <property type="match status" value="1"/>
</dbReference>
<proteinExistence type="predicted"/>
<evidence type="ECO:0000256" key="3">
    <source>
        <dbReference type="SAM" id="Phobius"/>
    </source>
</evidence>
<sequence>MTGKFGYFFLGAVFLISMRNVFINGSLGFFIICLLDLFFLITGDELNNYFSQGFDGEDIELREQSHFTNIKPKGFIGKNLPAIRFMYCVSCGYKQAFDQFSQFVREKYPDMLIDGSNYPPAPWKAYLAQVYAFYFHFLFIMPFILYKISQLQVISIAKMIAIVVVVTGSNPLAALGFAHPAILHWAQGNKLSACMMLFLLTNMIESTLMSTGAFEIYLDSELLWSKLESGRIPTPQELVQATPQVSTTICYVSGNAYVYYVLASYWRID</sequence>
<keyword evidence="3" id="KW-0812">Transmembrane</keyword>
<keyword evidence="3" id="KW-0472">Membrane</keyword>
<dbReference type="InterPro" id="IPR019389">
    <property type="entry name" value="Selenoprotein_T"/>
</dbReference>
<keyword evidence="3" id="KW-1133">Transmembrane helix</keyword>
<dbReference type="InterPro" id="IPR011893">
    <property type="entry name" value="Selenoprotein_Rdx-typ"/>
</dbReference>
<keyword evidence="1" id="KW-0732">Signal</keyword>
<dbReference type="Proteomes" id="UP000095283">
    <property type="component" value="Unplaced"/>
</dbReference>
<organism evidence="4 5">
    <name type="scientific">Heterorhabditis bacteriophora</name>
    <name type="common">Entomopathogenic nematode worm</name>
    <dbReference type="NCBI Taxonomy" id="37862"/>
    <lineage>
        <taxon>Eukaryota</taxon>
        <taxon>Metazoa</taxon>
        <taxon>Ecdysozoa</taxon>
        <taxon>Nematoda</taxon>
        <taxon>Chromadorea</taxon>
        <taxon>Rhabditida</taxon>
        <taxon>Rhabditina</taxon>
        <taxon>Rhabditomorpha</taxon>
        <taxon>Strongyloidea</taxon>
        <taxon>Heterorhabditidae</taxon>
        <taxon>Heterorhabditis</taxon>
    </lineage>
</organism>
<feature type="transmembrane region" description="Helical" evidence="3">
    <location>
        <begin position="126"/>
        <end position="148"/>
    </location>
</feature>
<dbReference type="AlphaFoldDB" id="A0A1I7XVQ8"/>
<dbReference type="GO" id="GO:0045454">
    <property type="term" value="P:cell redox homeostasis"/>
    <property type="evidence" value="ECO:0007669"/>
    <property type="project" value="TreeGrafter"/>
</dbReference>
<reference evidence="5" key="1">
    <citation type="submission" date="2016-11" db="UniProtKB">
        <authorList>
            <consortium name="WormBaseParasite"/>
        </authorList>
    </citation>
    <scope>IDENTIFICATION</scope>
</reference>